<feature type="active site" evidence="9">
    <location>
        <position position="12"/>
    </location>
</feature>
<sequence length="315" mass="34173">MGSILQKLAPAKINLSLDVLGRRSDGYHQVEMIMQTIDLFDKVSVRRRDDDSFCLYGGNDEAPPEASNLVYKTALLVKQIKGQQSGLDIFLDKKIPVAAGLAGGSSDAAAMMKLLNKLWNLNCSAQEMELLLAKLGSDIPFLVQGGTALATGRGEILQALPAAPAFWVILIKPSFGVSTPKVYQALQAPLWVEQSHTASGAIRGAHTVAMLKALEQGSYSAMIAALGNELEKVTIEWHPQLEEYKQYLLDQGCDQALMSGSGPTIMGFVQQEKKAREIASSIAEKVTSQGCNIFVARSLVKEEEKNWNVDSYPSS</sequence>
<dbReference type="Gene3D" id="3.30.230.10">
    <property type="match status" value="1"/>
</dbReference>
<protein>
    <recommendedName>
        <fullName evidence="3 9">4-diphosphocytidyl-2-C-methyl-D-erythritol kinase</fullName>
        <shortName evidence="9">CMK</shortName>
        <ecNumber evidence="2 9">2.7.1.148</ecNumber>
    </recommendedName>
    <alternativeName>
        <fullName evidence="8 9">4-(cytidine-5'-diphospho)-2-C-methyl-D-erythritol kinase</fullName>
    </alternativeName>
</protein>
<keyword evidence="5 9" id="KW-0547">Nucleotide-binding</keyword>
<dbReference type="RefSeq" id="WP_151619683.1">
    <property type="nucleotide sequence ID" value="NZ_WBXO01000004.1"/>
</dbReference>
<comment type="similarity">
    <text evidence="1 9">Belongs to the GHMP kinase family. IspE subfamily.</text>
</comment>
<feature type="active site" evidence="9">
    <location>
        <position position="138"/>
    </location>
</feature>
<dbReference type="PIRSF" id="PIRSF010376">
    <property type="entry name" value="IspE"/>
    <property type="match status" value="1"/>
</dbReference>
<dbReference type="SUPFAM" id="SSF54211">
    <property type="entry name" value="Ribosomal protein S5 domain 2-like"/>
    <property type="match status" value="1"/>
</dbReference>
<dbReference type="InterPro" id="IPR006204">
    <property type="entry name" value="GHMP_kinase_N_dom"/>
</dbReference>
<evidence type="ECO:0000313" key="12">
    <source>
        <dbReference type="EMBL" id="KAB2953023.1"/>
    </source>
</evidence>
<dbReference type="EC" id="2.7.1.148" evidence="2 9"/>
<dbReference type="Gene3D" id="3.30.70.890">
    <property type="entry name" value="GHMP kinase, C-terminal domain"/>
    <property type="match status" value="1"/>
</dbReference>
<gene>
    <name evidence="9" type="primary">ispE</name>
    <name evidence="12" type="ORF">F9B85_07105</name>
</gene>
<dbReference type="InterPro" id="IPR014721">
    <property type="entry name" value="Ribsml_uS5_D2-typ_fold_subgr"/>
</dbReference>
<dbReference type="Proteomes" id="UP000468766">
    <property type="component" value="Unassembled WGS sequence"/>
</dbReference>
<feature type="binding site" evidence="9">
    <location>
        <begin position="96"/>
        <end position="106"/>
    </location>
    <ligand>
        <name>ATP</name>
        <dbReference type="ChEBI" id="CHEBI:30616"/>
    </ligand>
</feature>
<dbReference type="GO" id="GO:0016114">
    <property type="term" value="P:terpenoid biosynthetic process"/>
    <property type="evidence" value="ECO:0007669"/>
    <property type="project" value="UniProtKB-UniRule"/>
</dbReference>
<comment type="pathway">
    <text evidence="9">Isoprenoid biosynthesis; isopentenyl diphosphate biosynthesis via DXP pathway; isopentenyl diphosphate from 1-deoxy-D-xylulose 5-phosphate: step 3/6.</text>
</comment>
<evidence type="ECO:0000256" key="3">
    <source>
        <dbReference type="ARBA" id="ARBA00017473"/>
    </source>
</evidence>
<dbReference type="Pfam" id="PF08544">
    <property type="entry name" value="GHMP_kinases_C"/>
    <property type="match status" value="1"/>
</dbReference>
<dbReference type="InterPro" id="IPR020568">
    <property type="entry name" value="Ribosomal_Su5_D2-typ_SF"/>
</dbReference>
<dbReference type="AlphaFoldDB" id="A0A6I0EUP0"/>
<dbReference type="Pfam" id="PF00288">
    <property type="entry name" value="GHMP_kinases_N"/>
    <property type="match status" value="1"/>
</dbReference>
<organism evidence="12 13">
    <name type="scientific">Heliorestis acidaminivorans</name>
    <dbReference type="NCBI Taxonomy" id="553427"/>
    <lineage>
        <taxon>Bacteria</taxon>
        <taxon>Bacillati</taxon>
        <taxon>Bacillota</taxon>
        <taxon>Clostridia</taxon>
        <taxon>Eubacteriales</taxon>
        <taxon>Heliobacteriaceae</taxon>
        <taxon>Heliorestis</taxon>
    </lineage>
</organism>
<dbReference type="HAMAP" id="MF_00061">
    <property type="entry name" value="IspE"/>
    <property type="match status" value="1"/>
</dbReference>
<dbReference type="InterPro" id="IPR004424">
    <property type="entry name" value="IspE"/>
</dbReference>
<comment type="function">
    <text evidence="9">Catalyzes the phosphorylation of the position 2 hydroxy group of 4-diphosphocytidyl-2C-methyl-D-erythritol.</text>
</comment>
<reference evidence="12 13" key="1">
    <citation type="submission" date="2019-10" db="EMBL/GenBank/DDBJ databases">
        <title>Whole-genome sequence of the extremophile Heliorestis acidaminivorans DSM 24790.</title>
        <authorList>
            <person name="Kyndt J.A."/>
            <person name="Meyer T.E."/>
        </authorList>
    </citation>
    <scope>NUCLEOTIDE SEQUENCE [LARGE SCALE GENOMIC DNA]</scope>
    <source>
        <strain evidence="12 13">DSM 24790</strain>
    </source>
</reference>
<comment type="catalytic activity">
    <reaction evidence="9">
        <text>4-CDP-2-C-methyl-D-erythritol + ATP = 4-CDP-2-C-methyl-D-erythritol 2-phosphate + ADP + H(+)</text>
        <dbReference type="Rhea" id="RHEA:18437"/>
        <dbReference type="ChEBI" id="CHEBI:15378"/>
        <dbReference type="ChEBI" id="CHEBI:30616"/>
        <dbReference type="ChEBI" id="CHEBI:57823"/>
        <dbReference type="ChEBI" id="CHEBI:57919"/>
        <dbReference type="ChEBI" id="CHEBI:456216"/>
        <dbReference type="EC" id="2.7.1.148"/>
    </reaction>
</comment>
<evidence type="ECO:0000256" key="7">
    <source>
        <dbReference type="ARBA" id="ARBA00022840"/>
    </source>
</evidence>
<accession>A0A6I0EUP0</accession>
<dbReference type="NCBIfam" id="NF011202">
    <property type="entry name" value="PRK14608.1"/>
    <property type="match status" value="1"/>
</dbReference>
<evidence type="ECO:0000256" key="2">
    <source>
        <dbReference type="ARBA" id="ARBA00012052"/>
    </source>
</evidence>
<dbReference type="EMBL" id="WBXO01000004">
    <property type="protein sequence ID" value="KAB2953023.1"/>
    <property type="molecule type" value="Genomic_DNA"/>
</dbReference>
<dbReference type="UniPathway" id="UPA00056">
    <property type="reaction ID" value="UER00094"/>
</dbReference>
<dbReference type="SUPFAM" id="SSF55060">
    <property type="entry name" value="GHMP Kinase, C-terminal domain"/>
    <property type="match status" value="1"/>
</dbReference>
<dbReference type="InterPro" id="IPR036554">
    <property type="entry name" value="GHMP_kinase_C_sf"/>
</dbReference>
<evidence type="ECO:0000259" key="10">
    <source>
        <dbReference type="Pfam" id="PF00288"/>
    </source>
</evidence>
<evidence type="ECO:0000256" key="5">
    <source>
        <dbReference type="ARBA" id="ARBA00022741"/>
    </source>
</evidence>
<feature type="domain" description="GHMP kinase C-terminal" evidence="11">
    <location>
        <begin position="210"/>
        <end position="285"/>
    </location>
</feature>
<evidence type="ECO:0000313" key="13">
    <source>
        <dbReference type="Proteomes" id="UP000468766"/>
    </source>
</evidence>
<evidence type="ECO:0000256" key="9">
    <source>
        <dbReference type="HAMAP-Rule" id="MF_00061"/>
    </source>
</evidence>
<dbReference type="OrthoDB" id="9809438at2"/>
<dbReference type="InterPro" id="IPR013750">
    <property type="entry name" value="GHMP_kinase_C_dom"/>
</dbReference>
<dbReference type="PANTHER" id="PTHR43527:SF2">
    <property type="entry name" value="4-DIPHOSPHOCYTIDYL-2-C-METHYL-D-ERYTHRITOL KINASE, CHLOROPLASTIC"/>
    <property type="match status" value="1"/>
</dbReference>
<comment type="caution">
    <text evidence="12">The sequence shown here is derived from an EMBL/GenBank/DDBJ whole genome shotgun (WGS) entry which is preliminary data.</text>
</comment>
<dbReference type="GO" id="GO:0019288">
    <property type="term" value="P:isopentenyl diphosphate biosynthetic process, methylerythritol 4-phosphate pathway"/>
    <property type="evidence" value="ECO:0007669"/>
    <property type="project" value="UniProtKB-UniRule"/>
</dbReference>
<evidence type="ECO:0000256" key="8">
    <source>
        <dbReference type="ARBA" id="ARBA00032554"/>
    </source>
</evidence>
<evidence type="ECO:0000259" key="11">
    <source>
        <dbReference type="Pfam" id="PF08544"/>
    </source>
</evidence>
<dbReference type="NCBIfam" id="TIGR00154">
    <property type="entry name" value="ispE"/>
    <property type="match status" value="1"/>
</dbReference>
<keyword evidence="7 9" id="KW-0067">ATP-binding</keyword>
<keyword evidence="6 9" id="KW-0418">Kinase</keyword>
<dbReference type="PANTHER" id="PTHR43527">
    <property type="entry name" value="4-DIPHOSPHOCYTIDYL-2-C-METHYL-D-ERYTHRITOL KINASE, CHLOROPLASTIC"/>
    <property type="match status" value="1"/>
</dbReference>
<evidence type="ECO:0000256" key="6">
    <source>
        <dbReference type="ARBA" id="ARBA00022777"/>
    </source>
</evidence>
<keyword evidence="13" id="KW-1185">Reference proteome</keyword>
<proteinExistence type="inferred from homology"/>
<dbReference type="GO" id="GO:0005524">
    <property type="term" value="F:ATP binding"/>
    <property type="evidence" value="ECO:0007669"/>
    <property type="project" value="UniProtKB-UniRule"/>
</dbReference>
<evidence type="ECO:0000256" key="1">
    <source>
        <dbReference type="ARBA" id="ARBA00009684"/>
    </source>
</evidence>
<keyword evidence="9" id="KW-0414">Isoprene biosynthesis</keyword>
<keyword evidence="4 9" id="KW-0808">Transferase</keyword>
<name>A0A6I0EUP0_9FIRM</name>
<evidence type="ECO:0000256" key="4">
    <source>
        <dbReference type="ARBA" id="ARBA00022679"/>
    </source>
</evidence>
<dbReference type="GO" id="GO:0050515">
    <property type="term" value="F:4-(cytidine 5'-diphospho)-2-C-methyl-D-erythritol kinase activity"/>
    <property type="evidence" value="ECO:0007669"/>
    <property type="project" value="UniProtKB-UniRule"/>
</dbReference>
<feature type="domain" description="GHMP kinase N-terminal" evidence="10">
    <location>
        <begin position="68"/>
        <end position="146"/>
    </location>
</feature>